<dbReference type="SUPFAM" id="SSF56935">
    <property type="entry name" value="Porins"/>
    <property type="match status" value="1"/>
</dbReference>
<evidence type="ECO:0000256" key="3">
    <source>
        <dbReference type="ARBA" id="ARBA00022448"/>
    </source>
</evidence>
<comment type="caution">
    <text evidence="13">The sequence shown here is derived from an EMBL/GenBank/DDBJ whole genome shotgun (WGS) entry which is preliminary data.</text>
</comment>
<dbReference type="InterPro" id="IPR002299">
    <property type="entry name" value="Porin_Neis"/>
</dbReference>
<comment type="subunit">
    <text evidence="2">Homotrimer.</text>
</comment>
<dbReference type="GO" id="GO:0046930">
    <property type="term" value="C:pore complex"/>
    <property type="evidence" value="ECO:0007669"/>
    <property type="project" value="UniProtKB-KW"/>
</dbReference>
<evidence type="ECO:0000259" key="12">
    <source>
        <dbReference type="Pfam" id="PF13609"/>
    </source>
</evidence>
<comment type="subcellular location">
    <subcellularLocation>
        <location evidence="1">Cell outer membrane</location>
        <topology evidence="1">Multi-pass membrane protein</topology>
    </subcellularLocation>
</comment>
<dbReference type="GO" id="GO:0006811">
    <property type="term" value="P:monoatomic ion transport"/>
    <property type="evidence" value="ECO:0007669"/>
    <property type="project" value="UniProtKB-KW"/>
</dbReference>
<evidence type="ECO:0000256" key="10">
    <source>
        <dbReference type="ARBA" id="ARBA00023237"/>
    </source>
</evidence>
<evidence type="ECO:0000256" key="4">
    <source>
        <dbReference type="ARBA" id="ARBA00022452"/>
    </source>
</evidence>
<dbReference type="InterPro" id="IPR023614">
    <property type="entry name" value="Porin_dom_sf"/>
</dbReference>
<dbReference type="Proteomes" id="UP001158297">
    <property type="component" value="Unassembled WGS sequence"/>
</dbReference>
<dbReference type="PRINTS" id="PR00184">
    <property type="entry name" value="NEISSPPORIN"/>
</dbReference>
<dbReference type="Gene3D" id="2.40.160.10">
    <property type="entry name" value="Porin"/>
    <property type="match status" value="1"/>
</dbReference>
<evidence type="ECO:0000256" key="8">
    <source>
        <dbReference type="ARBA" id="ARBA00023114"/>
    </source>
</evidence>
<evidence type="ECO:0000313" key="14">
    <source>
        <dbReference type="Proteomes" id="UP001158297"/>
    </source>
</evidence>
<keyword evidence="6 11" id="KW-0732">Signal</keyword>
<proteinExistence type="predicted"/>
<name>A0AA42HWK3_9BURK</name>
<keyword evidence="5" id="KW-0812">Transmembrane</keyword>
<feature type="chain" id="PRO_5041351267" evidence="11">
    <location>
        <begin position="20"/>
        <end position="362"/>
    </location>
</feature>
<keyword evidence="10" id="KW-0998">Cell outer membrane</keyword>
<dbReference type="EMBL" id="JAODZU010000007">
    <property type="protein sequence ID" value="MDH0363007.1"/>
    <property type="molecule type" value="Genomic_DNA"/>
</dbReference>
<dbReference type="PANTHER" id="PTHR34501">
    <property type="entry name" value="PROTEIN YDDL-RELATED"/>
    <property type="match status" value="1"/>
</dbReference>
<keyword evidence="7" id="KW-0406">Ion transport</keyword>
<protein>
    <submittedName>
        <fullName evidence="13">Porin</fullName>
    </submittedName>
</protein>
<dbReference type="GO" id="GO:0015288">
    <property type="term" value="F:porin activity"/>
    <property type="evidence" value="ECO:0007669"/>
    <property type="project" value="UniProtKB-KW"/>
</dbReference>
<keyword evidence="3" id="KW-0813">Transport</keyword>
<sequence length="362" mass="38075">MKKSLIALAAVAASGAAFAQSSVTVFGIVDTGIGYVDNVNKAGDNKYGVYNSGNSTSRLGFRGTEDLGNGLKAGFWLEGEIFGDDGNASGFNFKRRSTVSLAGGFGEVRLGRDLTPGYSKFISYDLFGQVGIGQFMGWSNWNGNNQTTANNNNDANGIRSSNMISYYTPNFSGFTAGLGYGFDEKADATNSKKGRYVGGYVAYDNGPLSVALSYDESSALTLGSGATAVNGADRNRLTLGGSYNLNVVKLNAILQQTKDDVPGGSERKVNAYMLGASAPVGAGEVKLQYALYDQKFIDSKAHQISLGYVHNLSKRTALYGTVAYLKNEDASNLGLNAKNLSTGGPGAGENQTGVQLGIRHAF</sequence>
<reference evidence="13" key="1">
    <citation type="submission" date="2022-09" db="EMBL/GenBank/DDBJ databases">
        <title>Intensive care unit water sources are persistently colonized with multi-drug resistant bacteria and are the site of extensive horizontal gene transfer of antibiotic resistance genes.</title>
        <authorList>
            <person name="Diorio-Toth L."/>
        </authorList>
    </citation>
    <scope>NUCLEOTIDE SEQUENCE</scope>
    <source>
        <strain evidence="13">GD04130</strain>
    </source>
</reference>
<dbReference type="AlphaFoldDB" id="A0AA42HWK3"/>
<keyword evidence="9" id="KW-0472">Membrane</keyword>
<feature type="signal peptide" evidence="11">
    <location>
        <begin position="1"/>
        <end position="19"/>
    </location>
</feature>
<gene>
    <name evidence="13" type="ORF">N7330_08060</name>
</gene>
<keyword evidence="4" id="KW-1134">Transmembrane beta strand</keyword>
<evidence type="ECO:0000256" key="9">
    <source>
        <dbReference type="ARBA" id="ARBA00023136"/>
    </source>
</evidence>
<dbReference type="InterPro" id="IPR050298">
    <property type="entry name" value="Gram-neg_bact_OMP"/>
</dbReference>
<evidence type="ECO:0000256" key="7">
    <source>
        <dbReference type="ARBA" id="ARBA00023065"/>
    </source>
</evidence>
<feature type="domain" description="Porin" evidence="12">
    <location>
        <begin position="7"/>
        <end position="329"/>
    </location>
</feature>
<dbReference type="GO" id="GO:0009279">
    <property type="term" value="C:cell outer membrane"/>
    <property type="evidence" value="ECO:0007669"/>
    <property type="project" value="UniProtKB-SubCell"/>
</dbReference>
<evidence type="ECO:0000256" key="1">
    <source>
        <dbReference type="ARBA" id="ARBA00004571"/>
    </source>
</evidence>
<accession>A0AA42HWK3</accession>
<dbReference type="InterPro" id="IPR033900">
    <property type="entry name" value="Gram_neg_porin_domain"/>
</dbReference>
<evidence type="ECO:0000256" key="11">
    <source>
        <dbReference type="SAM" id="SignalP"/>
    </source>
</evidence>
<dbReference type="PANTHER" id="PTHR34501:SF9">
    <property type="entry name" value="MAJOR OUTER MEMBRANE PROTEIN P.IA"/>
    <property type="match status" value="1"/>
</dbReference>
<dbReference type="CDD" id="cd00342">
    <property type="entry name" value="gram_neg_porins"/>
    <property type="match status" value="1"/>
</dbReference>
<dbReference type="RefSeq" id="WP_279859976.1">
    <property type="nucleotide sequence ID" value="NZ_JAODZU010000007.1"/>
</dbReference>
<evidence type="ECO:0000313" key="13">
    <source>
        <dbReference type="EMBL" id="MDH0363007.1"/>
    </source>
</evidence>
<evidence type="ECO:0000256" key="2">
    <source>
        <dbReference type="ARBA" id="ARBA00011233"/>
    </source>
</evidence>
<dbReference type="Pfam" id="PF13609">
    <property type="entry name" value="Porin_4"/>
    <property type="match status" value="1"/>
</dbReference>
<organism evidence="13 14">
    <name type="scientific">Comamonas aquatica</name>
    <dbReference type="NCBI Taxonomy" id="225991"/>
    <lineage>
        <taxon>Bacteria</taxon>
        <taxon>Pseudomonadati</taxon>
        <taxon>Pseudomonadota</taxon>
        <taxon>Betaproteobacteria</taxon>
        <taxon>Burkholderiales</taxon>
        <taxon>Comamonadaceae</taxon>
        <taxon>Comamonas</taxon>
    </lineage>
</organism>
<evidence type="ECO:0000256" key="5">
    <source>
        <dbReference type="ARBA" id="ARBA00022692"/>
    </source>
</evidence>
<keyword evidence="8" id="KW-0626">Porin</keyword>
<evidence type="ECO:0000256" key="6">
    <source>
        <dbReference type="ARBA" id="ARBA00022729"/>
    </source>
</evidence>